<dbReference type="InterPro" id="IPR039924">
    <property type="entry name" value="ICln/Lot5/Saf5"/>
</dbReference>
<evidence type="ECO:0000256" key="1">
    <source>
        <dbReference type="ARBA" id="ARBA00004123"/>
    </source>
</evidence>
<evidence type="ECO:0000256" key="3">
    <source>
        <dbReference type="ARBA" id="ARBA00022490"/>
    </source>
</evidence>
<dbReference type="SUPFAM" id="SSF50729">
    <property type="entry name" value="PH domain-like"/>
    <property type="match status" value="1"/>
</dbReference>
<dbReference type="GO" id="GO:0000387">
    <property type="term" value="P:spliceosomal snRNP assembly"/>
    <property type="evidence" value="ECO:0007669"/>
    <property type="project" value="TreeGrafter"/>
</dbReference>
<dbReference type="EMBL" id="CP056071">
    <property type="protein sequence ID" value="UKK02152.1"/>
    <property type="molecule type" value="Genomic_DNA"/>
</dbReference>
<protein>
    <submittedName>
        <fullName evidence="5">Uncharacterized protein</fullName>
    </submittedName>
</protein>
<dbReference type="Proteomes" id="UP000244811">
    <property type="component" value="Chromosome 2"/>
</dbReference>
<dbReference type="AlphaFoldDB" id="A0A976QUS3"/>
<evidence type="ECO:0000256" key="4">
    <source>
        <dbReference type="ARBA" id="ARBA00023242"/>
    </source>
</evidence>
<dbReference type="Pfam" id="PF03517">
    <property type="entry name" value="Voldacs"/>
    <property type="match status" value="1"/>
</dbReference>
<dbReference type="GO" id="GO:0034715">
    <property type="term" value="C:pICln-Sm protein complex"/>
    <property type="evidence" value="ECO:0007669"/>
    <property type="project" value="TreeGrafter"/>
</dbReference>
<dbReference type="GO" id="GO:0005829">
    <property type="term" value="C:cytosol"/>
    <property type="evidence" value="ECO:0007669"/>
    <property type="project" value="TreeGrafter"/>
</dbReference>
<evidence type="ECO:0000256" key="2">
    <source>
        <dbReference type="ARBA" id="ARBA00004496"/>
    </source>
</evidence>
<reference evidence="5" key="1">
    <citation type="submission" date="2022-07" db="EMBL/GenBank/DDBJ databases">
        <title>Evaluation of T. orientalis genome assembly methods using nanopore sequencing and analysis of variation between genomes.</title>
        <authorList>
            <person name="Yam J."/>
            <person name="Micallef M.L."/>
            <person name="Liu M."/>
            <person name="Djordjevic S.P."/>
            <person name="Bogema D.R."/>
            <person name="Jenkins C."/>
        </authorList>
    </citation>
    <scope>NUCLEOTIDE SEQUENCE</scope>
    <source>
        <strain evidence="5">Goon Nure</strain>
    </source>
</reference>
<dbReference type="GO" id="GO:0045292">
    <property type="term" value="P:mRNA cis splicing, via spliceosome"/>
    <property type="evidence" value="ECO:0007669"/>
    <property type="project" value="TreeGrafter"/>
</dbReference>
<sequence>MQLLNTPDFQIEADSDVSKLLNTDENEELLTQFENVTLVFNESNNGDGKLYLTNVRLLWLNNQPSSPSYSFPYKSMMFHALSRDLNLFSRPCVLIQLNLTNEEEDNHSVLLSPTDSTVLELLFDKISKFSTLVDPPVEDDSNCEIYEEPEQDQ</sequence>
<evidence type="ECO:0000313" key="6">
    <source>
        <dbReference type="Proteomes" id="UP000244811"/>
    </source>
</evidence>
<evidence type="ECO:0000313" key="5">
    <source>
        <dbReference type="EMBL" id="UKK02152.1"/>
    </source>
</evidence>
<keyword evidence="4" id="KW-0539">Nucleus</keyword>
<dbReference type="PANTHER" id="PTHR21399:SF0">
    <property type="entry name" value="METHYLOSOME SUBUNIT PICLN"/>
    <property type="match status" value="1"/>
</dbReference>
<dbReference type="Gene3D" id="2.30.29.30">
    <property type="entry name" value="Pleckstrin-homology domain (PH domain)/Phosphotyrosine-binding domain (PTB)"/>
    <property type="match status" value="1"/>
</dbReference>
<dbReference type="PANTHER" id="PTHR21399">
    <property type="entry name" value="CHLORIDE CONDUCTANCE REGULATORY PROTEIN ICLN"/>
    <property type="match status" value="1"/>
</dbReference>
<organism evidence="5 6">
    <name type="scientific">Theileria orientalis</name>
    <dbReference type="NCBI Taxonomy" id="68886"/>
    <lineage>
        <taxon>Eukaryota</taxon>
        <taxon>Sar</taxon>
        <taxon>Alveolata</taxon>
        <taxon>Apicomplexa</taxon>
        <taxon>Aconoidasida</taxon>
        <taxon>Piroplasmida</taxon>
        <taxon>Theileriidae</taxon>
        <taxon>Theileria</taxon>
    </lineage>
</organism>
<dbReference type="GO" id="GO:0005681">
    <property type="term" value="C:spliceosomal complex"/>
    <property type="evidence" value="ECO:0007669"/>
    <property type="project" value="TreeGrafter"/>
</dbReference>
<accession>A0A976QUS3</accession>
<comment type="subcellular location">
    <subcellularLocation>
        <location evidence="2">Cytoplasm</location>
    </subcellularLocation>
    <subcellularLocation>
        <location evidence="1">Nucleus</location>
    </subcellularLocation>
</comment>
<gene>
    <name evidence="5" type="ORF">MACK_001507</name>
</gene>
<name>A0A976QUS3_THEOR</name>
<proteinExistence type="predicted"/>
<dbReference type="InterPro" id="IPR011993">
    <property type="entry name" value="PH-like_dom_sf"/>
</dbReference>
<keyword evidence="3" id="KW-0963">Cytoplasm</keyword>